<dbReference type="SUPFAM" id="SSF54001">
    <property type="entry name" value="Cysteine proteinases"/>
    <property type="match status" value="1"/>
</dbReference>
<dbReference type="InterPro" id="IPR038765">
    <property type="entry name" value="Papain-like_cys_pep_sf"/>
</dbReference>
<dbReference type="PANTHER" id="PTHR34835">
    <property type="entry name" value="OS07G0283600 PROTEIN-RELATED"/>
    <property type="match status" value="1"/>
</dbReference>
<protein>
    <recommendedName>
        <fullName evidence="4">Ubiquitin-like protease family profile domain-containing protein</fullName>
    </recommendedName>
</protein>
<dbReference type="Gene3D" id="3.40.395.10">
    <property type="entry name" value="Adenoviral Proteinase, Chain A"/>
    <property type="match status" value="1"/>
</dbReference>
<keyword evidence="3" id="KW-1185">Reference proteome</keyword>
<feature type="compositionally biased region" description="Basic and acidic residues" evidence="1">
    <location>
        <begin position="184"/>
        <end position="198"/>
    </location>
</feature>
<feature type="compositionally biased region" description="Basic and acidic residues" evidence="1">
    <location>
        <begin position="161"/>
        <end position="176"/>
    </location>
</feature>
<feature type="region of interest" description="Disordered" evidence="1">
    <location>
        <begin position="154"/>
        <end position="207"/>
    </location>
</feature>
<evidence type="ECO:0000313" key="3">
    <source>
        <dbReference type="Proteomes" id="UP001237642"/>
    </source>
</evidence>
<evidence type="ECO:0008006" key="4">
    <source>
        <dbReference type="Google" id="ProtNLM"/>
    </source>
</evidence>
<feature type="region of interest" description="Disordered" evidence="1">
    <location>
        <begin position="749"/>
        <end position="776"/>
    </location>
</feature>
<organism evidence="2 3">
    <name type="scientific">Heracleum sosnowskyi</name>
    <dbReference type="NCBI Taxonomy" id="360622"/>
    <lineage>
        <taxon>Eukaryota</taxon>
        <taxon>Viridiplantae</taxon>
        <taxon>Streptophyta</taxon>
        <taxon>Embryophyta</taxon>
        <taxon>Tracheophyta</taxon>
        <taxon>Spermatophyta</taxon>
        <taxon>Magnoliopsida</taxon>
        <taxon>eudicotyledons</taxon>
        <taxon>Gunneridae</taxon>
        <taxon>Pentapetalae</taxon>
        <taxon>asterids</taxon>
        <taxon>campanulids</taxon>
        <taxon>Apiales</taxon>
        <taxon>Apiaceae</taxon>
        <taxon>Apioideae</taxon>
        <taxon>apioid superclade</taxon>
        <taxon>Tordylieae</taxon>
        <taxon>Tordyliinae</taxon>
        <taxon>Heracleum</taxon>
    </lineage>
</organism>
<sequence>MWFMFMTVRDSKGSSIRRSRRLRKQSFGKTSYGNPFVIEDTPIDDQINGDEPFVIEDTPTDGTKPQSEDDDDFVEPPPKKCTRETKLPSASNLSRRIISTQKTGLLNPEQKQNLFQKGKKFKIRARKNQTIDIVEEDINKETKKTLKRKLHIEVTVEDEATEPRKNQRKMSEKTSDEDAPAEEMENKERKRKGKIAEKDGDEEDKKKKKNITDIFKIRNSPSNLREMISGLSEIQKTWVRNTGFGRLLDFALGKIPHRLAYHVFQLFDASSRTLKLPGRIIPITDQDVYYVLGLPVGKRGFNYATTTARKNLWTSQFPEKPQYNISPSTVIDIMKGITEDNEMFKLNFLMIMSNGLIERNTTSYLIRNVLEYEIELDDCAAYNWGELLIRSLVNTKNSWPKLKSVFYPGPIIFLTIFYVDRVIINGKQQVERQIPAFKGWTQKLLKQRQAEEKKLVSFEILLARSELPTPQGDDPVQDNVHVNEEQTPLVEKDTEVRVQVIRKNEAINNDEQEMDAPSQLVQENFKVREKENEFVKENDAFNNEQEMDGPSPLVQDNFKVREKGNELLKENEAFNNEQEMDAPSPLVQDNFKVREKDWFEDLSVKAVMLMDAIEIYKTEIEAVKLKHPNDINISNIEGQVGVVIQKLIPSFQNANTQPESEVKLNPEYQTKDKYEAEMAGKDTEELFTEYQHAEIDPDELDMIELLEYIHSTQGRKDMEDYNEEMSLPSFSLGIDIPVMDICKEINKEHGDVDAEPDGNNFVTPAPKTKEERTRRGARPGVAYRSPYVRREIDLNAKYSVQDYAVWRWIIQKEKDKYEHVFKYGDEFCIRKHIATLRPGQKLYYSVIDVWSTLMNEKETYKSAESPLRLFFNIALSVAPLDDNYSQDEQYKIFETEMNHFFERYPATKIQDYQLIFFPMLSYEHYYLICLNIKTRSWEVIDNIRHGRAANKEYGRKLRQLKQHFVKYLKNRELTWFATSINKLKTIHMKMPWQTFKNYIDCGVFLMRHMETYKGNKNDWTTQFKIEQRQKVQLDRLRTMYTNAILTSNMNEKREFVLKESKLFYNKIAGQGLLKVVIAGSSRKAKSKKTEESVYFPDLLSATESD</sequence>
<dbReference type="EMBL" id="JAUIZM010000001">
    <property type="protein sequence ID" value="KAK1404776.1"/>
    <property type="molecule type" value="Genomic_DNA"/>
</dbReference>
<evidence type="ECO:0000256" key="1">
    <source>
        <dbReference type="SAM" id="MobiDB-lite"/>
    </source>
</evidence>
<reference evidence="2" key="1">
    <citation type="submission" date="2023-02" db="EMBL/GenBank/DDBJ databases">
        <title>Genome of toxic invasive species Heracleum sosnowskyi carries increased number of genes despite the absence of recent whole-genome duplications.</title>
        <authorList>
            <person name="Schelkunov M."/>
            <person name="Shtratnikova V."/>
            <person name="Makarenko M."/>
            <person name="Klepikova A."/>
            <person name="Omelchenko D."/>
            <person name="Novikova G."/>
            <person name="Obukhova E."/>
            <person name="Bogdanov V."/>
            <person name="Penin A."/>
            <person name="Logacheva M."/>
        </authorList>
    </citation>
    <scope>NUCLEOTIDE SEQUENCE</scope>
    <source>
        <strain evidence="2">Hsosn_3</strain>
        <tissue evidence="2">Leaf</tissue>
    </source>
</reference>
<comment type="caution">
    <text evidence="2">The sequence shown here is derived from an EMBL/GenBank/DDBJ whole genome shotgun (WGS) entry which is preliminary data.</text>
</comment>
<dbReference type="AlphaFoldDB" id="A0AAD8NDZ4"/>
<feature type="region of interest" description="Disordered" evidence="1">
    <location>
        <begin position="28"/>
        <end position="93"/>
    </location>
</feature>
<proteinExistence type="predicted"/>
<feature type="compositionally biased region" description="Basic and acidic residues" evidence="1">
    <location>
        <begin position="77"/>
        <end position="86"/>
    </location>
</feature>
<accession>A0AAD8NDZ4</accession>
<reference evidence="2" key="2">
    <citation type="submission" date="2023-05" db="EMBL/GenBank/DDBJ databases">
        <authorList>
            <person name="Schelkunov M.I."/>
        </authorList>
    </citation>
    <scope>NUCLEOTIDE SEQUENCE</scope>
    <source>
        <strain evidence="2">Hsosn_3</strain>
        <tissue evidence="2">Leaf</tissue>
    </source>
</reference>
<dbReference type="Proteomes" id="UP001237642">
    <property type="component" value="Unassembled WGS sequence"/>
</dbReference>
<name>A0AAD8NDZ4_9APIA</name>
<gene>
    <name evidence="2" type="ORF">POM88_004381</name>
</gene>
<evidence type="ECO:0000313" key="2">
    <source>
        <dbReference type="EMBL" id="KAK1404776.1"/>
    </source>
</evidence>